<evidence type="ECO:0000313" key="3">
    <source>
        <dbReference type="EMBL" id="WDD98088.1"/>
    </source>
</evidence>
<feature type="chain" id="PRO_5042180768" evidence="1">
    <location>
        <begin position="22"/>
        <end position="77"/>
    </location>
</feature>
<dbReference type="Proteomes" id="UP000032568">
    <property type="component" value="Chromosome"/>
</dbReference>
<evidence type="ECO:0000313" key="4">
    <source>
        <dbReference type="Proteomes" id="UP000032568"/>
    </source>
</evidence>
<dbReference type="PROSITE" id="PS50222">
    <property type="entry name" value="EF_HAND_2"/>
    <property type="match status" value="1"/>
</dbReference>
<name>A0AAE9YPY8_9GAMM</name>
<feature type="signal peptide" evidence="1">
    <location>
        <begin position="1"/>
        <end position="21"/>
    </location>
</feature>
<dbReference type="SUPFAM" id="SSF47473">
    <property type="entry name" value="EF-hand"/>
    <property type="match status" value="1"/>
</dbReference>
<dbReference type="PROSITE" id="PS00018">
    <property type="entry name" value="EF_HAND_1"/>
    <property type="match status" value="1"/>
</dbReference>
<feature type="domain" description="EF-hand" evidence="2">
    <location>
        <begin position="45"/>
        <end position="77"/>
    </location>
</feature>
<dbReference type="InterPro" id="IPR018247">
    <property type="entry name" value="EF_Hand_1_Ca_BS"/>
</dbReference>
<dbReference type="GO" id="GO:0005509">
    <property type="term" value="F:calcium ion binding"/>
    <property type="evidence" value="ECO:0007669"/>
    <property type="project" value="InterPro"/>
</dbReference>
<reference evidence="3 4" key="2">
    <citation type="journal article" date="2022" name="Mar. Drugs">
        <title>Bioassay-Guided Fractionation Leads to the Detection of Cholic Acid Generated by the Rare Thalassomonas sp.</title>
        <authorList>
            <person name="Pheiffer F."/>
            <person name="Schneider Y.K."/>
            <person name="Hansen E.H."/>
            <person name="Andersen J.H."/>
            <person name="Isaksson J."/>
            <person name="Busche T."/>
            <person name="R C."/>
            <person name="Kalinowski J."/>
            <person name="Zyl L.V."/>
            <person name="Trindade M."/>
        </authorList>
    </citation>
    <scope>NUCLEOTIDE SEQUENCE [LARGE SCALE GENOMIC DNA]</scope>
    <source>
        <strain evidence="3 4">A5K-106</strain>
    </source>
</reference>
<sequence>MKITRSFFLLTALLLTAKVYAMDSHKKFAALDHDKNGFVTLDEAGADSVLAMTFEKWDKDKNGRLSKEEYSEYHNEI</sequence>
<keyword evidence="4" id="KW-1185">Reference proteome</keyword>
<dbReference type="KEGG" id="tact:SG35_022820"/>
<dbReference type="InterPro" id="IPR002048">
    <property type="entry name" value="EF_hand_dom"/>
</dbReference>
<dbReference type="Gene3D" id="1.10.238.10">
    <property type="entry name" value="EF-hand"/>
    <property type="match status" value="1"/>
</dbReference>
<dbReference type="InterPro" id="IPR011992">
    <property type="entry name" value="EF-hand-dom_pair"/>
</dbReference>
<dbReference type="RefSeq" id="WP_044830438.1">
    <property type="nucleotide sequence ID" value="NZ_CP059735.1"/>
</dbReference>
<proteinExistence type="predicted"/>
<protein>
    <submittedName>
        <fullName evidence="3">EF-hand domain-containing protein</fullName>
    </submittedName>
</protein>
<accession>A0AAE9YPY8</accession>
<evidence type="ECO:0000259" key="2">
    <source>
        <dbReference type="PROSITE" id="PS50222"/>
    </source>
</evidence>
<dbReference type="Pfam" id="PF13202">
    <property type="entry name" value="EF-hand_5"/>
    <property type="match status" value="2"/>
</dbReference>
<reference evidence="3 4" key="1">
    <citation type="journal article" date="2015" name="Genome Announc.">
        <title>Draft Genome Sequences of Marine Isolates of Thalassomonas viridans and Thalassomonas actiniarum.</title>
        <authorList>
            <person name="Olonade I."/>
            <person name="van Zyl L.J."/>
            <person name="Trindade M."/>
        </authorList>
    </citation>
    <scope>NUCLEOTIDE SEQUENCE [LARGE SCALE GENOMIC DNA]</scope>
    <source>
        <strain evidence="3 4">A5K-106</strain>
    </source>
</reference>
<dbReference type="AlphaFoldDB" id="A0AAE9YPY8"/>
<dbReference type="EMBL" id="CP059735">
    <property type="protein sequence ID" value="WDD98088.1"/>
    <property type="molecule type" value="Genomic_DNA"/>
</dbReference>
<evidence type="ECO:0000256" key="1">
    <source>
        <dbReference type="SAM" id="SignalP"/>
    </source>
</evidence>
<organism evidence="3 4">
    <name type="scientific">Thalassomonas actiniarum</name>
    <dbReference type="NCBI Taxonomy" id="485447"/>
    <lineage>
        <taxon>Bacteria</taxon>
        <taxon>Pseudomonadati</taxon>
        <taxon>Pseudomonadota</taxon>
        <taxon>Gammaproteobacteria</taxon>
        <taxon>Alteromonadales</taxon>
        <taxon>Colwelliaceae</taxon>
        <taxon>Thalassomonas</taxon>
    </lineage>
</organism>
<keyword evidence="1" id="KW-0732">Signal</keyword>
<gene>
    <name evidence="3" type="ORF">SG35_022820</name>
</gene>